<evidence type="ECO:0000313" key="4">
    <source>
        <dbReference type="Proteomes" id="UP000249902"/>
    </source>
</evidence>
<keyword evidence="3" id="KW-1185">Reference proteome</keyword>
<evidence type="ECO:0000313" key="2">
    <source>
        <dbReference type="EMBL" id="SQA75966.1"/>
    </source>
</evidence>
<reference evidence="1" key="1">
    <citation type="journal article" date="2017" name="Genome Announc.">
        <title>Twelve Complete Reference Genomes of Clinical Isolates in the Capnocytophaga Genus.</title>
        <authorList>
            <person name="Villarma A."/>
            <person name="Gulvik C.A."/>
            <person name="Rowe L.A."/>
            <person name="Sheth M."/>
            <person name="Juieng P."/>
            <person name="Nicholson A.C."/>
            <person name="Loparev V.N."/>
            <person name="McQuiston J.R."/>
        </authorList>
    </citation>
    <scope>NUCLEOTIDE SEQUENCE</scope>
    <source>
        <strain evidence="1">KC1668</strain>
    </source>
</reference>
<reference evidence="2 4" key="3">
    <citation type="submission" date="2018-06" db="EMBL/GenBank/DDBJ databases">
        <authorList>
            <consortium name="Pathogen Informatics"/>
            <person name="Doyle S."/>
        </authorList>
    </citation>
    <scope>NUCLEOTIDE SEQUENCE [LARGE SCALE GENOMIC DNA]</scope>
    <source>
        <strain evidence="2 4">NCTC11653</strain>
    </source>
</reference>
<protein>
    <submittedName>
        <fullName evidence="2">Uncharacterized protein</fullName>
    </submittedName>
</protein>
<dbReference type="RefSeq" id="WP_002679727.1">
    <property type="nucleotide sequence ID" value="NZ_CP022385.1"/>
</dbReference>
<dbReference type="AlphaFoldDB" id="A0AAX2IBX5"/>
<organism evidence="2 4">
    <name type="scientific">Capnocytophaga sputigena</name>
    <dbReference type="NCBI Taxonomy" id="1019"/>
    <lineage>
        <taxon>Bacteria</taxon>
        <taxon>Pseudomonadati</taxon>
        <taxon>Bacteroidota</taxon>
        <taxon>Flavobacteriia</taxon>
        <taxon>Flavobacteriales</taxon>
        <taxon>Flavobacteriaceae</taxon>
        <taxon>Capnocytophaga</taxon>
    </lineage>
</organism>
<dbReference type="Proteomes" id="UP000249902">
    <property type="component" value="Unassembled WGS sequence"/>
</dbReference>
<dbReference type="EMBL" id="CP022385">
    <property type="protein sequence ID" value="ATA84285.1"/>
    <property type="molecule type" value="Genomic_DNA"/>
</dbReference>
<evidence type="ECO:0000313" key="1">
    <source>
        <dbReference type="EMBL" id="ATA84285.1"/>
    </source>
</evidence>
<proteinExistence type="predicted"/>
<dbReference type="KEGG" id="cspu:CGC55_07090"/>
<dbReference type="EMBL" id="UAVP01000008">
    <property type="protein sequence ID" value="SQA75966.1"/>
    <property type="molecule type" value="Genomic_DNA"/>
</dbReference>
<sequence length="98" mass="10773">MSVIAKLYFDGGERTLLFGEEEKKAFGTSSDDADSAKEIKIYIYALDSWNFSKRTSKVSIHRVSPTGQKKKVGTTKGDGTAKNIVNIGLECLNLKIGR</sequence>
<dbReference type="Proteomes" id="UP000217301">
    <property type="component" value="Chromosome"/>
</dbReference>
<reference evidence="3" key="2">
    <citation type="submission" date="2017-06" db="EMBL/GenBank/DDBJ databases">
        <title>Capnocytophaga spp. assemblies.</title>
        <authorList>
            <person name="Gulvik C.A."/>
        </authorList>
    </citation>
    <scope>NUCLEOTIDE SEQUENCE [LARGE SCALE GENOMIC DNA]</scope>
    <source>
        <strain evidence="3">KC1668</strain>
    </source>
</reference>
<gene>
    <name evidence="1" type="ORF">CGC55_07090</name>
    <name evidence="2" type="ORF">NCTC11653_01879</name>
</gene>
<accession>A0AAX2IBX5</accession>
<name>A0AAX2IBX5_CAPSP</name>
<evidence type="ECO:0000313" key="3">
    <source>
        <dbReference type="Proteomes" id="UP000217301"/>
    </source>
</evidence>